<feature type="transmembrane region" description="Helical" evidence="1">
    <location>
        <begin position="107"/>
        <end position="140"/>
    </location>
</feature>
<feature type="transmembrane region" description="Helical" evidence="1">
    <location>
        <begin position="326"/>
        <end position="344"/>
    </location>
</feature>
<evidence type="ECO:0000256" key="1">
    <source>
        <dbReference type="SAM" id="Phobius"/>
    </source>
</evidence>
<organism evidence="2 3">
    <name type="scientific">Gottfriedia endophytica</name>
    <dbReference type="NCBI Taxonomy" id="2820819"/>
    <lineage>
        <taxon>Bacteria</taxon>
        <taxon>Bacillati</taxon>
        <taxon>Bacillota</taxon>
        <taxon>Bacilli</taxon>
        <taxon>Bacillales</taxon>
        <taxon>Bacillaceae</taxon>
        <taxon>Gottfriedia</taxon>
    </lineage>
</organism>
<keyword evidence="1" id="KW-0812">Transmembrane</keyword>
<feature type="transmembrane region" description="Helical" evidence="1">
    <location>
        <begin position="21"/>
        <end position="43"/>
    </location>
</feature>
<keyword evidence="1" id="KW-0472">Membrane</keyword>
<dbReference type="EMBL" id="JAGIYQ010000005">
    <property type="protein sequence ID" value="MBP0725422.1"/>
    <property type="molecule type" value="Genomic_DNA"/>
</dbReference>
<sequence>MVKTKSSIRWWRRWPEWVHKVAIVWTLLYGGLGLYWSLGGLGYPLNSSFHVGPGNDQSAAGTMFSKASVGAPIMTILCFIGVWVLLKCKSESRGFAHKVLLFYAWSIAAILCFAIADARALIVVAYAPICLIMAIFGWPVHYFDTITWPVINQFICIAGGLLWAATALSFQRQSREECCYCGRKSAVDRWIDSESALRWGRRITYVAIFAPAYYEVTRIAWLLGIPLGITDELMYSLQDTGAVWAGAGLALVSIAGACLTHGLIKPWGENFPRWIPLLSGKRVPPSLAVVPATFVSIMSTVTGIQVVRQAFSNEIFTNWGATTPLLLYPVWGIALGIATIFYYYRRQGRCKHCGL</sequence>
<dbReference type="Proteomes" id="UP000682134">
    <property type="component" value="Unassembled WGS sequence"/>
</dbReference>
<comment type="caution">
    <text evidence="2">The sequence shown here is derived from an EMBL/GenBank/DDBJ whole genome shotgun (WGS) entry which is preliminary data.</text>
</comment>
<keyword evidence="3" id="KW-1185">Reference proteome</keyword>
<protein>
    <submittedName>
        <fullName evidence="2">Uncharacterized protein</fullName>
    </submittedName>
</protein>
<dbReference type="AlphaFoldDB" id="A0A940NR40"/>
<evidence type="ECO:0000313" key="2">
    <source>
        <dbReference type="EMBL" id="MBP0725422.1"/>
    </source>
</evidence>
<proteinExistence type="predicted"/>
<feature type="transmembrane region" description="Helical" evidence="1">
    <location>
        <begin position="203"/>
        <end position="223"/>
    </location>
</feature>
<gene>
    <name evidence="2" type="ORF">J5Y03_09500</name>
</gene>
<feature type="transmembrane region" description="Helical" evidence="1">
    <location>
        <begin position="285"/>
        <end position="306"/>
    </location>
</feature>
<accession>A0A940NR40</accession>
<keyword evidence="1" id="KW-1133">Transmembrane helix</keyword>
<feature type="transmembrane region" description="Helical" evidence="1">
    <location>
        <begin position="63"/>
        <end position="86"/>
    </location>
</feature>
<feature type="transmembrane region" description="Helical" evidence="1">
    <location>
        <begin position="243"/>
        <end position="264"/>
    </location>
</feature>
<name>A0A940NR40_9BACI</name>
<reference evidence="2" key="1">
    <citation type="submission" date="2021-04" db="EMBL/GenBank/DDBJ databases">
        <title>Genome seq and assembly of Bacillus sp.</title>
        <authorList>
            <person name="Chhetri G."/>
        </authorList>
    </citation>
    <scope>NUCLEOTIDE SEQUENCE</scope>
    <source>
        <strain evidence="2">RG28</strain>
    </source>
</reference>
<evidence type="ECO:0000313" key="3">
    <source>
        <dbReference type="Proteomes" id="UP000682134"/>
    </source>
</evidence>